<proteinExistence type="predicted"/>
<dbReference type="RefSeq" id="WP_167033274.1">
    <property type="nucleotide sequence ID" value="NZ_CP050177.1"/>
</dbReference>
<dbReference type="AlphaFoldDB" id="A0A6G9H383"/>
<keyword evidence="2" id="KW-1185">Reference proteome</keyword>
<sequence length="134" mass="15090">MDPVWSDLLVDAERLTSLYAELPPLEGLLLRSVHLSPYGPGLTLRVELPRYPDRVPVAWAEDGSDRLEVQIHFRGAGYALDFAAAGALQVSHLNAYRSGTGNPYSVRRHFESRVDQRLYETLPPVTGRPFYDRP</sequence>
<dbReference type="Pfam" id="PF15594">
    <property type="entry name" value="Imm50"/>
    <property type="match status" value="1"/>
</dbReference>
<name>A0A6G9H383_9ACTN</name>
<dbReference type="EMBL" id="CP050177">
    <property type="protein sequence ID" value="QIQ04924.1"/>
    <property type="molecule type" value="Genomic_DNA"/>
</dbReference>
<evidence type="ECO:0000313" key="2">
    <source>
        <dbReference type="Proteomes" id="UP000501179"/>
    </source>
</evidence>
<evidence type="ECO:0000313" key="1">
    <source>
        <dbReference type="EMBL" id="QIQ04924.1"/>
    </source>
</evidence>
<reference evidence="1 2" key="1">
    <citation type="submission" date="2020-03" db="EMBL/GenBank/DDBJ databases">
        <title>A novel species.</title>
        <authorList>
            <person name="Gao J."/>
        </authorList>
    </citation>
    <scope>NUCLEOTIDE SEQUENCE [LARGE SCALE GENOMIC DNA]</scope>
    <source>
        <strain evidence="1 2">QMT-12</strain>
    </source>
</reference>
<organism evidence="1 2">
    <name type="scientific">Streptomyces liangshanensis</name>
    <dbReference type="NCBI Taxonomy" id="2717324"/>
    <lineage>
        <taxon>Bacteria</taxon>
        <taxon>Bacillati</taxon>
        <taxon>Actinomycetota</taxon>
        <taxon>Actinomycetes</taxon>
        <taxon>Kitasatosporales</taxon>
        <taxon>Streptomycetaceae</taxon>
        <taxon>Streptomyces</taxon>
    </lineage>
</organism>
<dbReference type="KEGG" id="slia:HA039_23930"/>
<dbReference type="Proteomes" id="UP000501179">
    <property type="component" value="Chromosome"/>
</dbReference>
<gene>
    <name evidence="1" type="ORF">HA039_23930</name>
</gene>
<accession>A0A6G9H383</accession>
<protein>
    <submittedName>
        <fullName evidence="1">Uncharacterized protein</fullName>
    </submittedName>
</protein>
<dbReference type="InterPro" id="IPR028957">
    <property type="entry name" value="Imm50"/>
</dbReference>